<dbReference type="Proteomes" id="UP000193380">
    <property type="component" value="Unassembled WGS sequence"/>
</dbReference>
<dbReference type="SUPFAM" id="SSF53300">
    <property type="entry name" value="vWA-like"/>
    <property type="match status" value="1"/>
</dbReference>
<evidence type="ECO:0000259" key="10">
    <source>
        <dbReference type="PROSITE" id="PS50234"/>
    </source>
</evidence>
<evidence type="ECO:0000256" key="9">
    <source>
        <dbReference type="SAM" id="SignalP"/>
    </source>
</evidence>
<dbReference type="Gene3D" id="3.40.50.410">
    <property type="entry name" value="von Willebrand factor, type A domain"/>
    <property type="match status" value="1"/>
</dbReference>
<dbReference type="SMART" id="SM00609">
    <property type="entry name" value="VIT"/>
    <property type="match status" value="1"/>
</dbReference>
<dbReference type="GO" id="GO:0030212">
    <property type="term" value="P:hyaluronan metabolic process"/>
    <property type="evidence" value="ECO:0007669"/>
    <property type="project" value="InterPro"/>
</dbReference>
<reference evidence="12" key="2">
    <citation type="submission" date="2014-03" db="EMBL/GenBank/DDBJ databases">
        <authorList>
            <person name="Genoscope - CEA"/>
        </authorList>
    </citation>
    <scope>NUCLEOTIDE SEQUENCE</scope>
</reference>
<dbReference type="PANTHER" id="PTHR10338">
    <property type="entry name" value="INTER-ALPHA-TRYPSIN INHIBITOR HEAVY CHAIN FAMILY MEMBER"/>
    <property type="match status" value="1"/>
</dbReference>
<keyword evidence="6" id="KW-0722">Serine protease inhibitor</keyword>
<sequence>MLFLTLLMCYNPYVFGLFEDINIEEDLSPDFDSPRRVPRQVKSMLTKETKPHIQELSVKTTIISRYAFTAVSCTMLNRHSAAAEGFFQFLIPKNAYVSNFTMIIGGRVYPSEVRPKEKKVKQGKGGEAKPKNKEKGEQSSEPEVEVFRMGASIPGRNRAMFMLTYEELLQRRLGRYEHLVSRLSVDVTIVDHSTITHLEVLPLRNGKSNTAVASGANTCQACSSRSTVIKQNKTFCRITFSPNIVQQAKITTSGMLGEFVVHYDVERELGIGDIQVLNGHFVHYFAPKDLPVVPKNVVFVIDTSASMLGTKIRQTKDALFTILRDLRPDDRFNFVSFSNRIKVWQPNRLVPVTPLNVRDAKKFIYMLQPTGGTDINGGIQTGSSLLSDYLNADPDANHHSVSLIIFLTDGRPTVGELQSPSILSNARTAVKEQFCVFTIGMGNDVDYRLLERMALENCGMMRRIHEDSDASTMLKGFYDEIGTPLLSDIRVNYTEDSVQYVTQHLFTNYFNGSEIVIAGKLTNQSADSLHVQVTASNSDKSIVLETDVALRQREVETERHVKEAAAGRVWGFLSVKEGLRSRLKSQTSKEREGHTQQATDLSLTYHFLTPLTSLVVEKPQMLADGTMAEDTPTPTPQGEQAMARVVDPVAQGGVETQGLELNEGTMVLNAELVSPTRLSHTNPLATADGDPHFVVEFPLSKLTVCFNINGEPGHILRMVSDHKHSGVTVNGKLIGAPAPAGSHKQQRTYFSTITIVVNRPKRSYIEVTPKKVILDGQDRLVLSCDTTVSVESGGLVVTIVGKSTVTVTIGGTISFVILVHQYKNPAPYQRNHLGFYISNSKGLSHDCHGLLGQFLYEEVGLAELSGNATATGDNSTSSQSPILKVKGRSVPVVQKTRRIYSGRQSVDCWFARNNAAKLIDGQYEDYVVSHLFDTGVWPHGSNGA</sequence>
<dbReference type="InterPro" id="IPR010600">
    <property type="entry name" value="ITI_HC_C"/>
</dbReference>
<organism evidence="12 13">
    <name type="scientific">Oncorhynchus mykiss</name>
    <name type="common">Rainbow trout</name>
    <name type="synonym">Salmo gairdneri</name>
    <dbReference type="NCBI Taxonomy" id="8022"/>
    <lineage>
        <taxon>Eukaryota</taxon>
        <taxon>Metazoa</taxon>
        <taxon>Chordata</taxon>
        <taxon>Craniata</taxon>
        <taxon>Vertebrata</taxon>
        <taxon>Euteleostomi</taxon>
        <taxon>Actinopterygii</taxon>
        <taxon>Neopterygii</taxon>
        <taxon>Teleostei</taxon>
        <taxon>Protacanthopterygii</taxon>
        <taxon>Salmoniformes</taxon>
        <taxon>Salmonidae</taxon>
        <taxon>Salmoninae</taxon>
        <taxon>Oncorhynchus</taxon>
    </lineage>
</organism>
<keyword evidence="5 9" id="KW-0732">Signal</keyword>
<dbReference type="Pfam" id="PF08487">
    <property type="entry name" value="VIT"/>
    <property type="match status" value="1"/>
</dbReference>
<feature type="signal peptide" evidence="9">
    <location>
        <begin position="1"/>
        <end position="16"/>
    </location>
</feature>
<evidence type="ECO:0000259" key="11">
    <source>
        <dbReference type="PROSITE" id="PS51468"/>
    </source>
</evidence>
<dbReference type="STRING" id="8022.A0A060Y2J7"/>
<evidence type="ECO:0000313" key="12">
    <source>
        <dbReference type="EMBL" id="CDQ86138.1"/>
    </source>
</evidence>
<dbReference type="InterPro" id="IPR013694">
    <property type="entry name" value="VIT"/>
</dbReference>
<evidence type="ECO:0000256" key="4">
    <source>
        <dbReference type="ARBA" id="ARBA00022690"/>
    </source>
</evidence>
<evidence type="ECO:0000256" key="6">
    <source>
        <dbReference type="ARBA" id="ARBA00022900"/>
    </source>
</evidence>
<dbReference type="PROSITE" id="PS51468">
    <property type="entry name" value="VIT"/>
    <property type="match status" value="1"/>
</dbReference>
<name>A0A060Y2J7_ONCMY</name>
<feature type="domain" description="VWFA" evidence="10">
    <location>
        <begin position="296"/>
        <end position="481"/>
    </location>
</feature>
<dbReference type="AlphaFoldDB" id="A0A060Y2J7"/>
<gene>
    <name evidence="12" type="ORF">GSONMT00023852001</name>
</gene>
<comment type="similarity">
    <text evidence="2">Belongs to the ITIH family.</text>
</comment>
<dbReference type="PANTHER" id="PTHR10338:SF62">
    <property type="entry name" value="INTER-ALPHA-TRYPSIN INHIBITOR HEAVY CHAIN H5"/>
    <property type="match status" value="1"/>
</dbReference>
<evidence type="ECO:0008006" key="14">
    <source>
        <dbReference type="Google" id="ProtNLM"/>
    </source>
</evidence>
<evidence type="ECO:0000256" key="3">
    <source>
        <dbReference type="ARBA" id="ARBA00022525"/>
    </source>
</evidence>
<dbReference type="Pfam" id="PF06668">
    <property type="entry name" value="ITI_HC_C"/>
    <property type="match status" value="1"/>
</dbReference>
<evidence type="ECO:0000313" key="13">
    <source>
        <dbReference type="Proteomes" id="UP000193380"/>
    </source>
</evidence>
<protein>
    <recommendedName>
        <fullName evidence="14">VWFA domain-containing protein</fullName>
    </recommendedName>
</protein>
<reference evidence="12" key="1">
    <citation type="journal article" date="2014" name="Nat. Commun.">
        <title>The rainbow trout genome provides novel insights into evolution after whole-genome duplication in vertebrates.</title>
        <authorList>
            <person name="Berthelot C."/>
            <person name="Brunet F."/>
            <person name="Chalopin D."/>
            <person name="Juanchich A."/>
            <person name="Bernard M."/>
            <person name="Noel B."/>
            <person name="Bento P."/>
            <person name="Da Silva C."/>
            <person name="Labadie K."/>
            <person name="Alberti A."/>
            <person name="Aury J.M."/>
            <person name="Louis A."/>
            <person name="Dehais P."/>
            <person name="Bardou P."/>
            <person name="Montfort J."/>
            <person name="Klopp C."/>
            <person name="Cabau C."/>
            <person name="Gaspin C."/>
            <person name="Thorgaard G.H."/>
            <person name="Boussaha M."/>
            <person name="Quillet E."/>
            <person name="Guyomard R."/>
            <person name="Galiana D."/>
            <person name="Bobe J."/>
            <person name="Volff J.N."/>
            <person name="Genet C."/>
            <person name="Wincker P."/>
            <person name="Jaillon O."/>
            <person name="Roest Crollius H."/>
            <person name="Guiguen Y."/>
        </authorList>
    </citation>
    <scope>NUCLEOTIDE SEQUENCE [LARGE SCALE GENOMIC DNA]</scope>
</reference>
<feature type="domain" description="VIT" evidence="11">
    <location>
        <begin position="37"/>
        <end position="167"/>
    </location>
</feature>
<feature type="chain" id="PRO_5001591619" description="VWFA domain-containing protein" evidence="9">
    <location>
        <begin position="17"/>
        <end position="944"/>
    </location>
</feature>
<accession>A0A060Y2J7</accession>
<feature type="compositionally biased region" description="Basic and acidic residues" evidence="8">
    <location>
        <begin position="124"/>
        <end position="138"/>
    </location>
</feature>
<evidence type="ECO:0000256" key="7">
    <source>
        <dbReference type="ARBA" id="ARBA00023180"/>
    </source>
</evidence>
<dbReference type="InterPro" id="IPR002035">
    <property type="entry name" value="VWF_A"/>
</dbReference>
<dbReference type="InterPro" id="IPR036465">
    <property type="entry name" value="vWFA_dom_sf"/>
</dbReference>
<keyword evidence="3" id="KW-0964">Secreted</keyword>
<dbReference type="EMBL" id="FR907131">
    <property type="protein sequence ID" value="CDQ86138.1"/>
    <property type="molecule type" value="Genomic_DNA"/>
</dbReference>
<dbReference type="Pfam" id="PF00092">
    <property type="entry name" value="VWA"/>
    <property type="match status" value="1"/>
</dbReference>
<proteinExistence type="inferred from homology"/>
<comment type="subcellular location">
    <subcellularLocation>
        <location evidence="1">Secreted</location>
    </subcellularLocation>
</comment>
<dbReference type="InterPro" id="IPR050934">
    <property type="entry name" value="ITIH"/>
</dbReference>
<dbReference type="GO" id="GO:0004867">
    <property type="term" value="F:serine-type endopeptidase inhibitor activity"/>
    <property type="evidence" value="ECO:0007669"/>
    <property type="project" value="UniProtKB-KW"/>
</dbReference>
<dbReference type="PROSITE" id="PS50234">
    <property type="entry name" value="VWFA"/>
    <property type="match status" value="1"/>
</dbReference>
<evidence type="ECO:0000256" key="2">
    <source>
        <dbReference type="ARBA" id="ARBA00010158"/>
    </source>
</evidence>
<evidence type="ECO:0000256" key="5">
    <source>
        <dbReference type="ARBA" id="ARBA00022729"/>
    </source>
</evidence>
<dbReference type="FunFam" id="3.40.50.410:FF:000013">
    <property type="entry name" value="inter-alpha-trypsin inhibitor heavy chain H2"/>
    <property type="match status" value="1"/>
</dbReference>
<evidence type="ECO:0000256" key="1">
    <source>
        <dbReference type="ARBA" id="ARBA00004613"/>
    </source>
</evidence>
<keyword evidence="4" id="KW-0646">Protease inhibitor</keyword>
<dbReference type="GO" id="GO:0005576">
    <property type="term" value="C:extracellular region"/>
    <property type="evidence" value="ECO:0007669"/>
    <property type="project" value="UniProtKB-SubCell"/>
</dbReference>
<feature type="region of interest" description="Disordered" evidence="8">
    <location>
        <begin position="114"/>
        <end position="144"/>
    </location>
</feature>
<dbReference type="SMART" id="SM00327">
    <property type="entry name" value="VWA"/>
    <property type="match status" value="1"/>
</dbReference>
<evidence type="ECO:0000256" key="8">
    <source>
        <dbReference type="SAM" id="MobiDB-lite"/>
    </source>
</evidence>
<dbReference type="PaxDb" id="8022-A0A060Y2J7"/>
<keyword evidence="7" id="KW-0325">Glycoprotein</keyword>